<dbReference type="Gene3D" id="2.40.10.10">
    <property type="entry name" value="Trypsin-like serine proteases"/>
    <property type="match status" value="2"/>
</dbReference>
<dbReference type="AlphaFoldDB" id="A0AA46AG87"/>
<feature type="transmembrane region" description="Helical" evidence="5">
    <location>
        <begin position="20"/>
        <end position="37"/>
    </location>
</feature>
<dbReference type="Proteomes" id="UP001157946">
    <property type="component" value="Unassembled WGS sequence"/>
</dbReference>
<keyword evidence="5" id="KW-1133">Transmembrane helix</keyword>
<evidence type="ECO:0000313" key="8">
    <source>
        <dbReference type="Proteomes" id="UP001157946"/>
    </source>
</evidence>
<reference evidence="7" key="1">
    <citation type="submission" date="2017-05" db="EMBL/GenBank/DDBJ databases">
        <authorList>
            <person name="Varghese N."/>
            <person name="Submissions S."/>
        </authorList>
    </citation>
    <scope>NUCLEOTIDE SEQUENCE</scope>
    <source>
        <strain evidence="7">DSM 45262</strain>
    </source>
</reference>
<dbReference type="InterPro" id="IPR001940">
    <property type="entry name" value="Peptidase_S1C"/>
</dbReference>
<evidence type="ECO:0000256" key="3">
    <source>
        <dbReference type="ARBA" id="ARBA00022801"/>
    </source>
</evidence>
<dbReference type="PANTHER" id="PTHR43343:SF3">
    <property type="entry name" value="PROTEASE DO-LIKE 8, CHLOROPLASTIC"/>
    <property type="match status" value="1"/>
</dbReference>
<dbReference type="FunFam" id="2.40.10.10:FF:000001">
    <property type="entry name" value="Periplasmic serine protease DegS"/>
    <property type="match status" value="1"/>
</dbReference>
<evidence type="ECO:0000259" key="6">
    <source>
        <dbReference type="PROSITE" id="PS50106"/>
    </source>
</evidence>
<keyword evidence="4" id="KW-0720">Serine protease</keyword>
<evidence type="ECO:0000256" key="5">
    <source>
        <dbReference type="SAM" id="Phobius"/>
    </source>
</evidence>
<dbReference type="PRINTS" id="PR00834">
    <property type="entry name" value="PROTEASES2C"/>
</dbReference>
<dbReference type="InterPro" id="IPR051201">
    <property type="entry name" value="Chloro_Bact_Ser_Proteases"/>
</dbReference>
<keyword evidence="2 7" id="KW-0645">Protease</keyword>
<sequence length="393" mass="41850">MGYYDEQPDYKQPKRSASPIFTSIVSAVIGGLIVLLLSPSLTRMGLLPSVDGNLPQTTVGNKQVTSVKVNSDITSAVKKAAPAVVGVINLKRSFNFFETEELQQSSGSGIIFEKIDGKARIITNYHVIQGGSRFKVIIPNGNDKNQEVEARLLGGDQLTDLAVLEISDKYVTAIADLGNSDQLTAGEPAIAIGNPLGLGQSVTTGVISSPKRAFKVDEQTTTDVIQTDAAINPGNSGGALINISGQVIGINTLKIAEQGVEGLGFAIPINDARPIVEKLIKYGKVSRPYLGVQMVDVADLTQEARQQLNLPNNITSGVALYELEPGSPADQAGMEPGDVITALDGQTVKSGSDIRQYMYTKKAVNDKMEVTYFRDGKKQTTTITLGEAPSNLR</sequence>
<organism evidence="7 8">
    <name type="scientific">Laceyella tengchongensis</name>
    <dbReference type="NCBI Taxonomy" id="574699"/>
    <lineage>
        <taxon>Bacteria</taxon>
        <taxon>Bacillati</taxon>
        <taxon>Bacillota</taxon>
        <taxon>Bacilli</taxon>
        <taxon>Bacillales</taxon>
        <taxon>Thermoactinomycetaceae</taxon>
        <taxon>Laceyella</taxon>
    </lineage>
</organism>
<dbReference type="InterPro" id="IPR036034">
    <property type="entry name" value="PDZ_sf"/>
</dbReference>
<dbReference type="RefSeq" id="WP_284724454.1">
    <property type="nucleotide sequence ID" value="NZ_FXTU01000005.1"/>
</dbReference>
<dbReference type="InterPro" id="IPR001478">
    <property type="entry name" value="PDZ"/>
</dbReference>
<feature type="domain" description="PDZ" evidence="6">
    <location>
        <begin position="279"/>
        <end position="350"/>
    </location>
</feature>
<evidence type="ECO:0000256" key="2">
    <source>
        <dbReference type="ARBA" id="ARBA00022670"/>
    </source>
</evidence>
<dbReference type="Gene3D" id="2.30.42.10">
    <property type="match status" value="1"/>
</dbReference>
<dbReference type="Pfam" id="PF13180">
    <property type="entry name" value="PDZ_2"/>
    <property type="match status" value="1"/>
</dbReference>
<protein>
    <submittedName>
        <fullName evidence="7">Serine protease Do</fullName>
    </submittedName>
</protein>
<keyword evidence="5" id="KW-0472">Membrane</keyword>
<accession>A0AA46AG87</accession>
<dbReference type="GO" id="GO:0004252">
    <property type="term" value="F:serine-type endopeptidase activity"/>
    <property type="evidence" value="ECO:0007669"/>
    <property type="project" value="InterPro"/>
</dbReference>
<comment type="caution">
    <text evidence="7">The sequence shown here is derived from an EMBL/GenBank/DDBJ whole genome shotgun (WGS) entry which is preliminary data.</text>
</comment>
<dbReference type="SUPFAM" id="SSF50156">
    <property type="entry name" value="PDZ domain-like"/>
    <property type="match status" value="1"/>
</dbReference>
<dbReference type="SUPFAM" id="SSF50494">
    <property type="entry name" value="Trypsin-like serine proteases"/>
    <property type="match status" value="1"/>
</dbReference>
<name>A0AA46AG87_9BACL</name>
<evidence type="ECO:0000256" key="4">
    <source>
        <dbReference type="ARBA" id="ARBA00022825"/>
    </source>
</evidence>
<dbReference type="InterPro" id="IPR043504">
    <property type="entry name" value="Peptidase_S1_PA_chymotrypsin"/>
</dbReference>
<evidence type="ECO:0000313" key="7">
    <source>
        <dbReference type="EMBL" id="SMP25839.1"/>
    </source>
</evidence>
<comment type="similarity">
    <text evidence="1">Belongs to the peptidase S1C family.</text>
</comment>
<dbReference type="InterPro" id="IPR009003">
    <property type="entry name" value="Peptidase_S1_PA"/>
</dbReference>
<keyword evidence="5" id="KW-0812">Transmembrane</keyword>
<dbReference type="Pfam" id="PF13365">
    <property type="entry name" value="Trypsin_2"/>
    <property type="match status" value="1"/>
</dbReference>
<keyword evidence="3" id="KW-0378">Hydrolase</keyword>
<evidence type="ECO:0000256" key="1">
    <source>
        <dbReference type="ARBA" id="ARBA00010541"/>
    </source>
</evidence>
<dbReference type="PROSITE" id="PS50106">
    <property type="entry name" value="PDZ"/>
    <property type="match status" value="1"/>
</dbReference>
<dbReference type="PANTHER" id="PTHR43343">
    <property type="entry name" value="PEPTIDASE S12"/>
    <property type="match status" value="1"/>
</dbReference>
<gene>
    <name evidence="7" type="ORF">SAMN06265361_10580</name>
</gene>
<keyword evidence="8" id="KW-1185">Reference proteome</keyword>
<dbReference type="EMBL" id="FXTU01000005">
    <property type="protein sequence ID" value="SMP25839.1"/>
    <property type="molecule type" value="Genomic_DNA"/>
</dbReference>
<dbReference type="GO" id="GO:0006508">
    <property type="term" value="P:proteolysis"/>
    <property type="evidence" value="ECO:0007669"/>
    <property type="project" value="UniProtKB-KW"/>
</dbReference>
<dbReference type="SMART" id="SM00228">
    <property type="entry name" value="PDZ"/>
    <property type="match status" value="1"/>
</dbReference>
<proteinExistence type="inferred from homology"/>
<dbReference type="CDD" id="cd06781">
    <property type="entry name" value="cpPDZ_BsHtra-like"/>
    <property type="match status" value="1"/>
</dbReference>